<dbReference type="Gene3D" id="1.10.150.320">
    <property type="entry name" value="Photosystem II 12 kDa extrinsic protein"/>
    <property type="match status" value="1"/>
</dbReference>
<dbReference type="GO" id="GO:0003824">
    <property type="term" value="F:catalytic activity"/>
    <property type="evidence" value="ECO:0007669"/>
    <property type="project" value="InterPro"/>
</dbReference>
<feature type="domain" description="Radical SAM core" evidence="1">
    <location>
        <begin position="164"/>
        <end position="423"/>
    </location>
</feature>
<dbReference type="PANTHER" id="PTHR43324:SF1">
    <property type="entry name" value="RADICAL SAM CORE DOMAIN-CONTAINING PROTEIN"/>
    <property type="match status" value="1"/>
</dbReference>
<proteinExistence type="predicted"/>
<dbReference type="SFLD" id="SFLDG01082">
    <property type="entry name" value="B12-binding_domain_containing"/>
    <property type="match status" value="1"/>
</dbReference>
<dbReference type="RefSeq" id="WP_047755180.1">
    <property type="nucleotide sequence ID" value="NZ_CAJUHA010000001.1"/>
</dbReference>
<dbReference type="EMBL" id="CP011232">
    <property type="protein sequence ID" value="AKI98045.1"/>
    <property type="molecule type" value="Genomic_DNA"/>
</dbReference>
<dbReference type="InterPro" id="IPR023404">
    <property type="entry name" value="rSAM_horseshoe"/>
</dbReference>
<dbReference type="PATRIC" id="fig|1330330.3.peg.1964"/>
<dbReference type="SUPFAM" id="SSF81585">
    <property type="entry name" value="PsbU/PolX domain-like"/>
    <property type="match status" value="1"/>
</dbReference>
<keyword evidence="3" id="KW-1185">Reference proteome</keyword>
<dbReference type="Gene3D" id="3.80.30.20">
    <property type="entry name" value="tm_1862 like domain"/>
    <property type="match status" value="1"/>
</dbReference>
<dbReference type="OrthoDB" id="3493141at2"/>
<dbReference type="SFLD" id="SFLDS00029">
    <property type="entry name" value="Radical_SAM"/>
    <property type="match status" value="1"/>
</dbReference>
<dbReference type="InterPro" id="IPR007197">
    <property type="entry name" value="rSAM"/>
</dbReference>
<reference evidence="2 3" key="1">
    <citation type="submission" date="2015-04" db="EMBL/GenBank/DDBJ databases">
        <title>Complete Genome Sequence of Kosmotoga pacifica SLHLJ1.</title>
        <authorList>
            <person name="Jiang L.J."/>
            <person name="Shao Z.Z."/>
            <person name="Jebbar M."/>
        </authorList>
    </citation>
    <scope>NUCLEOTIDE SEQUENCE [LARGE SCALE GENOMIC DNA]</scope>
    <source>
        <strain evidence="2 3">SLHLJ1</strain>
    </source>
</reference>
<evidence type="ECO:0000259" key="1">
    <source>
        <dbReference type="PROSITE" id="PS51918"/>
    </source>
</evidence>
<accession>A0A0G2Z8X2</accession>
<dbReference type="PANTHER" id="PTHR43324">
    <property type="match status" value="1"/>
</dbReference>
<name>A0A0G2Z8X2_9BACT</name>
<dbReference type="InterPro" id="IPR006638">
    <property type="entry name" value="Elp3/MiaA/NifB-like_rSAM"/>
</dbReference>
<dbReference type="GO" id="GO:0051536">
    <property type="term" value="F:iron-sulfur cluster binding"/>
    <property type="evidence" value="ECO:0007669"/>
    <property type="project" value="InterPro"/>
</dbReference>
<dbReference type="SUPFAM" id="SSF102114">
    <property type="entry name" value="Radical SAM enzymes"/>
    <property type="match status" value="1"/>
</dbReference>
<dbReference type="PROSITE" id="PS51918">
    <property type="entry name" value="RADICAL_SAM"/>
    <property type="match status" value="1"/>
</dbReference>
<evidence type="ECO:0000313" key="3">
    <source>
        <dbReference type="Proteomes" id="UP000035159"/>
    </source>
</evidence>
<dbReference type="AlphaFoldDB" id="A0A0G2Z8X2"/>
<protein>
    <submittedName>
        <fullName evidence="2">Radical SAM protein</fullName>
    </submittedName>
</protein>
<dbReference type="KEGG" id="kpf:IX53_09640"/>
<sequence>MRAALIDGYIDEPASLGVPPYISQRVRAIAGILFSRGIDVDYHTIDEVRKKELWGAFNEYDYLILHGGLTTPGHYVGGTPASLSEFEKLLSLNNHPVKIIEGPIVVGYSLKGGRKAREISFGQADVLFSKELELAEYFGIETGKDYYELMNEFYRLGAAIIPQHPGYPDVIIEFDISSGCERQDGFCSFCTESLFYGRFKSRDLKGIVRELEALKTVGVKAVRFGRSANVIAYGYDGKKKLPNPEAVETLFRVTSELLRPEVLHIDNGNPIFIAKHRKDAIKILESIVKYDTPGDTISFGVESFDPVVRQMNGIGGTAEEIIDAIKLVNEIGNVRIDGIPKLLPGINLLYGLPGTTKRTFEIDFAMLKKILEDGLIIKRLNIRQVMVFPDTPLSKQRLPKINRSLFEKHKRTIRSSIDNQMIRRVFPVGAIIRRVIPEFKRGALSFGRPLGTYPILIGTYAPFDRPTDMVVIDHGIRSITAIPLHSNLNSMDIKVLESIPGIGKNRATSILLKRPFTSWKEVESSLGKEVSETLRKIGVIIQEGLT</sequence>
<dbReference type="SMART" id="SM00729">
    <property type="entry name" value="Elp3"/>
    <property type="match status" value="1"/>
</dbReference>
<dbReference type="Pfam" id="PF04055">
    <property type="entry name" value="Radical_SAM"/>
    <property type="match status" value="1"/>
</dbReference>
<dbReference type="InterPro" id="IPR058240">
    <property type="entry name" value="rSAM_sf"/>
</dbReference>
<dbReference type="STRING" id="1330330.IX53_09640"/>
<dbReference type="Proteomes" id="UP000035159">
    <property type="component" value="Chromosome"/>
</dbReference>
<organism evidence="2 3">
    <name type="scientific">Kosmotoga pacifica</name>
    <dbReference type="NCBI Taxonomy" id="1330330"/>
    <lineage>
        <taxon>Bacteria</taxon>
        <taxon>Thermotogati</taxon>
        <taxon>Thermotogota</taxon>
        <taxon>Thermotogae</taxon>
        <taxon>Kosmotogales</taxon>
        <taxon>Kosmotogaceae</taxon>
        <taxon>Kosmotoga</taxon>
    </lineage>
</organism>
<evidence type="ECO:0000313" key="2">
    <source>
        <dbReference type="EMBL" id="AKI98045.1"/>
    </source>
</evidence>
<gene>
    <name evidence="2" type="ORF">IX53_09640</name>
</gene>